<evidence type="ECO:0000256" key="4">
    <source>
        <dbReference type="SAM" id="Phobius"/>
    </source>
</evidence>
<proteinExistence type="predicted"/>
<evidence type="ECO:0000256" key="3">
    <source>
        <dbReference type="SAM" id="MobiDB-lite"/>
    </source>
</evidence>
<organism evidence="7 8">
    <name type="scientific">Microcella humidisoli</name>
    <dbReference type="NCBI Taxonomy" id="2963406"/>
    <lineage>
        <taxon>Bacteria</taxon>
        <taxon>Bacillati</taxon>
        <taxon>Actinomycetota</taxon>
        <taxon>Actinomycetes</taxon>
        <taxon>Micrococcales</taxon>
        <taxon>Microbacteriaceae</taxon>
        <taxon>Microcella</taxon>
    </lineage>
</organism>
<feature type="region of interest" description="Disordered" evidence="3">
    <location>
        <begin position="134"/>
        <end position="177"/>
    </location>
</feature>
<evidence type="ECO:0000313" key="7">
    <source>
        <dbReference type="EMBL" id="UTT61941.1"/>
    </source>
</evidence>
<dbReference type="InterPro" id="IPR014755">
    <property type="entry name" value="Cu-Rt/internalin_Ig-like"/>
</dbReference>
<feature type="signal peptide" evidence="5">
    <location>
        <begin position="1"/>
        <end position="27"/>
    </location>
</feature>
<keyword evidence="1 5" id="KW-0732">Signal</keyword>
<sequence>MHTIARIVGVGVIAAGLSLAAVSPAAAHNYVVSSTPAEGEVLTSIPEFFVVTVNDSMLDLGGEGAGFAIQVTDDNGLFYGDGCVTVQGPSMSTPGALGGAGTYTMTFQYISADGHTLSDQLTFRFDPAADAVGSPGRTEAPVCGEPLETVQPTPTAEPSETAVAQPESSEPAAPAVPDESGTVIGVVLAIVGVLVVAGVVAGVVLWRRNRALDESEAAAPDAPEEE</sequence>
<evidence type="ECO:0000313" key="8">
    <source>
        <dbReference type="Proteomes" id="UP001060039"/>
    </source>
</evidence>
<dbReference type="Pfam" id="PF04234">
    <property type="entry name" value="CopC"/>
    <property type="match status" value="1"/>
</dbReference>
<reference evidence="7" key="1">
    <citation type="submission" date="2022-07" db="EMBL/GenBank/DDBJ databases">
        <title>Taxonomic analysis of Microcella humidisoli nov. sp., isolated from riverside soil.</title>
        <authorList>
            <person name="Molina K.M."/>
            <person name="Kim S.B."/>
        </authorList>
    </citation>
    <scope>NUCLEOTIDE SEQUENCE</scope>
    <source>
        <strain evidence="7">MMS21-STM10</strain>
    </source>
</reference>
<dbReference type="EMBL" id="CP101497">
    <property type="protein sequence ID" value="UTT61941.1"/>
    <property type="molecule type" value="Genomic_DNA"/>
</dbReference>
<keyword evidence="2" id="KW-0186">Copper</keyword>
<dbReference type="Gene3D" id="2.60.40.1220">
    <property type="match status" value="1"/>
</dbReference>
<evidence type="ECO:0000256" key="1">
    <source>
        <dbReference type="ARBA" id="ARBA00022729"/>
    </source>
</evidence>
<dbReference type="InterPro" id="IPR014756">
    <property type="entry name" value="Ig_E-set"/>
</dbReference>
<protein>
    <submittedName>
        <fullName evidence="7">Copper resistance protein CopC</fullName>
    </submittedName>
</protein>
<feature type="chain" id="PRO_5046172028" evidence="5">
    <location>
        <begin position="28"/>
        <end position="226"/>
    </location>
</feature>
<feature type="domain" description="CopC" evidence="6">
    <location>
        <begin position="28"/>
        <end position="124"/>
    </location>
</feature>
<evidence type="ECO:0000259" key="6">
    <source>
        <dbReference type="Pfam" id="PF04234"/>
    </source>
</evidence>
<dbReference type="RefSeq" id="WP_255159082.1">
    <property type="nucleotide sequence ID" value="NZ_CP101497.1"/>
</dbReference>
<evidence type="ECO:0000256" key="2">
    <source>
        <dbReference type="ARBA" id="ARBA00023008"/>
    </source>
</evidence>
<dbReference type="SUPFAM" id="SSF81296">
    <property type="entry name" value="E set domains"/>
    <property type="match status" value="1"/>
</dbReference>
<feature type="transmembrane region" description="Helical" evidence="4">
    <location>
        <begin position="183"/>
        <end position="206"/>
    </location>
</feature>
<dbReference type="Proteomes" id="UP001060039">
    <property type="component" value="Chromosome"/>
</dbReference>
<dbReference type="InterPro" id="IPR007348">
    <property type="entry name" value="CopC_dom"/>
</dbReference>
<keyword evidence="4" id="KW-1133">Transmembrane helix</keyword>
<gene>
    <name evidence="7" type="ORF">NNL39_09705</name>
</gene>
<keyword evidence="4" id="KW-0812">Transmembrane</keyword>
<accession>A0ABY5FVY4</accession>
<keyword evidence="4" id="KW-0472">Membrane</keyword>
<name>A0ABY5FVY4_9MICO</name>
<feature type="compositionally biased region" description="Low complexity" evidence="3">
    <location>
        <begin position="162"/>
        <end position="177"/>
    </location>
</feature>
<evidence type="ECO:0000256" key="5">
    <source>
        <dbReference type="SAM" id="SignalP"/>
    </source>
</evidence>
<keyword evidence="8" id="KW-1185">Reference proteome</keyword>